<reference evidence="3" key="1">
    <citation type="journal article" date="2012" name="PLoS ONE">
        <title>The success of Acinetobacter species; genetic, metabolic and virulence attributes.</title>
        <authorList>
            <person name="Peleg A.Y."/>
            <person name="de Breij A."/>
            <person name="Adams M.D."/>
            <person name="Cerqueira G.M."/>
            <person name="Mocali S."/>
            <person name="Galardini M."/>
            <person name="Nibbering P.H."/>
            <person name="Earl A.M."/>
            <person name="Ward D.V."/>
            <person name="Paterson D.L."/>
            <person name="Seifert H."/>
            <person name="Dijkshoorn L."/>
        </authorList>
    </citation>
    <scope>NUCLEOTIDE SEQUENCE [LARGE SCALE GENOMIC DNA]</scope>
    <source>
        <strain evidence="3">SH046</strain>
    </source>
</reference>
<gene>
    <name evidence="2" type="ORF">HMPREF0016_01253</name>
</gene>
<feature type="transmembrane region" description="Helical" evidence="1">
    <location>
        <begin position="84"/>
        <end position="105"/>
    </location>
</feature>
<keyword evidence="1" id="KW-1133">Transmembrane helix</keyword>
<organism evidence="2 3">
    <name type="scientific">Acinetobacter johnsonii SH046</name>
    <dbReference type="NCBI Taxonomy" id="575586"/>
    <lineage>
        <taxon>Bacteria</taxon>
        <taxon>Pseudomonadati</taxon>
        <taxon>Pseudomonadota</taxon>
        <taxon>Gammaproteobacteria</taxon>
        <taxon>Moraxellales</taxon>
        <taxon>Moraxellaceae</taxon>
        <taxon>Acinetobacter</taxon>
    </lineage>
</organism>
<sequence>MKKRNCCAFLCEYSVSRIFLSHPPSKSTIVKAIFLIRSFLTMQSKQVQLLLQQLETRYPAAFKRNYLLYSQIKTRGILDDQREIIPWVLAVMIFIPISLILKDFYLTHLENLDPLQSHSYAIISILLVLMWVLPFVIKQIKHSSNSLYQLQRHAPFKLAAVILLSGLNLMFLESSLLMWILFYFGVNFGFVRFYKENLFRDHSQSVEHHQLQQLRRVCFWAYKQTVKSRLQLRFSSHQSEDYQARKTQLGHEADLYVQLLKYEHAYCKQIKHIDLDSYIDEKL</sequence>
<feature type="transmembrane region" description="Helical" evidence="1">
    <location>
        <begin position="158"/>
        <end position="184"/>
    </location>
</feature>
<proteinExistence type="predicted"/>
<dbReference type="eggNOG" id="ENOG50329P2">
    <property type="taxonomic scope" value="Bacteria"/>
</dbReference>
<accession>D0SBN0</accession>
<dbReference type="EMBL" id="GG704965">
    <property type="protein sequence ID" value="EEY96562.1"/>
    <property type="molecule type" value="Genomic_DNA"/>
</dbReference>
<dbReference type="AlphaFoldDB" id="D0SBN0"/>
<evidence type="ECO:0000313" key="3">
    <source>
        <dbReference type="Proteomes" id="UP000012047"/>
    </source>
</evidence>
<evidence type="ECO:0000256" key="1">
    <source>
        <dbReference type="SAM" id="Phobius"/>
    </source>
</evidence>
<name>D0SBN0_ACIJO</name>
<dbReference type="Proteomes" id="UP000012047">
    <property type="component" value="Unassembled WGS sequence"/>
</dbReference>
<dbReference type="HOGENOM" id="CLU_1145302_0_0_6"/>
<keyword evidence="1" id="KW-0472">Membrane</keyword>
<evidence type="ECO:0000313" key="2">
    <source>
        <dbReference type="EMBL" id="EEY96562.1"/>
    </source>
</evidence>
<feature type="transmembrane region" description="Helical" evidence="1">
    <location>
        <begin position="117"/>
        <end position="137"/>
    </location>
</feature>
<keyword evidence="1" id="KW-0812">Transmembrane</keyword>
<protein>
    <submittedName>
        <fullName evidence="2">Uncharacterized protein</fullName>
    </submittedName>
</protein>